<keyword evidence="1" id="KW-0732">Signal</keyword>
<feature type="signal peptide" evidence="1">
    <location>
        <begin position="1"/>
        <end position="22"/>
    </location>
</feature>
<dbReference type="EMBL" id="AMZH03017546">
    <property type="protein sequence ID" value="RRT42855.1"/>
    <property type="molecule type" value="Genomic_DNA"/>
</dbReference>
<organism evidence="2 3">
    <name type="scientific">Ensete ventricosum</name>
    <name type="common">Abyssinian banana</name>
    <name type="synonym">Musa ensete</name>
    <dbReference type="NCBI Taxonomy" id="4639"/>
    <lineage>
        <taxon>Eukaryota</taxon>
        <taxon>Viridiplantae</taxon>
        <taxon>Streptophyta</taxon>
        <taxon>Embryophyta</taxon>
        <taxon>Tracheophyta</taxon>
        <taxon>Spermatophyta</taxon>
        <taxon>Magnoliopsida</taxon>
        <taxon>Liliopsida</taxon>
        <taxon>Zingiberales</taxon>
        <taxon>Musaceae</taxon>
        <taxon>Ensete</taxon>
    </lineage>
</organism>
<dbReference type="Proteomes" id="UP000287651">
    <property type="component" value="Unassembled WGS sequence"/>
</dbReference>
<protein>
    <submittedName>
        <fullName evidence="2">Uncharacterized protein</fullName>
    </submittedName>
</protein>
<reference evidence="2 3" key="1">
    <citation type="journal article" date="2014" name="Agronomy (Basel)">
        <title>A Draft Genome Sequence for Ensete ventricosum, the Drought-Tolerant Tree Against Hunger.</title>
        <authorList>
            <person name="Harrison J."/>
            <person name="Moore K.A."/>
            <person name="Paszkiewicz K."/>
            <person name="Jones T."/>
            <person name="Grant M."/>
            <person name="Ambacheew D."/>
            <person name="Muzemil S."/>
            <person name="Studholme D.J."/>
        </authorList>
    </citation>
    <scope>NUCLEOTIDE SEQUENCE [LARGE SCALE GENOMIC DNA]</scope>
</reference>
<accession>A0A426XTM9</accession>
<evidence type="ECO:0000256" key="1">
    <source>
        <dbReference type="SAM" id="SignalP"/>
    </source>
</evidence>
<feature type="chain" id="PRO_5019338949" evidence="1">
    <location>
        <begin position="23"/>
        <end position="233"/>
    </location>
</feature>
<evidence type="ECO:0000313" key="2">
    <source>
        <dbReference type="EMBL" id="RRT42855.1"/>
    </source>
</evidence>
<comment type="caution">
    <text evidence="2">The sequence shown here is derived from an EMBL/GenBank/DDBJ whole genome shotgun (WGS) entry which is preliminary data.</text>
</comment>
<sequence length="233" mass="25104">MYEVFNLVLHVIALLGVMSVVAVEVTVAPAVTFLGLSLHWVRGFKESFLPNLEEDLSLGRVEQNVGELGNVDGKAWHIMVSDMPYRAICARNVATCFIGSEPPSCASSVGRRKCCGMGVSWISWIKGEPQRGLSPCLSFILCTSSIPWFTKRSYALRESVESEKSVLGSGVLRVDALCVDVRRLTASLEGAWSDSGKSWGRLSTSCLARGRPSVSGVTPVGARGATWGCEISC</sequence>
<proteinExistence type="predicted"/>
<dbReference type="AlphaFoldDB" id="A0A426XTM9"/>
<gene>
    <name evidence="2" type="ORF">B296_00056832</name>
</gene>
<evidence type="ECO:0000313" key="3">
    <source>
        <dbReference type="Proteomes" id="UP000287651"/>
    </source>
</evidence>
<name>A0A426XTM9_ENSVE</name>